<dbReference type="Proteomes" id="UP000011885">
    <property type="component" value="Unassembled WGS sequence"/>
</dbReference>
<dbReference type="EMBL" id="ANOH01000152">
    <property type="protein sequence ID" value="EMI56387.1"/>
    <property type="molecule type" value="Genomic_DNA"/>
</dbReference>
<proteinExistence type="predicted"/>
<accession>M5U4K3</accession>
<evidence type="ECO:0000313" key="2">
    <source>
        <dbReference type="EMBL" id="EMI56387.1"/>
    </source>
</evidence>
<dbReference type="InterPro" id="IPR011446">
    <property type="entry name" value="BBP7"/>
</dbReference>
<protein>
    <submittedName>
        <fullName evidence="2">Protein containing DUF1551</fullName>
    </submittedName>
</protein>
<gene>
    <name evidence="2" type="ORF">RSSM_02182</name>
</gene>
<comment type="caution">
    <text evidence="2">The sequence shown here is derived from an EMBL/GenBank/DDBJ whole genome shotgun (WGS) entry which is preliminary data.</text>
</comment>
<reference evidence="2 3" key="1">
    <citation type="journal article" date="2013" name="Mar. Genomics">
        <title>Expression of sulfatases in Rhodopirellula baltica and the diversity of sulfatases in the genus Rhodopirellula.</title>
        <authorList>
            <person name="Wegner C.E."/>
            <person name="Richter-Heitmann T."/>
            <person name="Klindworth A."/>
            <person name="Klockow C."/>
            <person name="Richter M."/>
            <person name="Achstetter T."/>
            <person name="Glockner F.O."/>
            <person name="Harder J."/>
        </authorList>
    </citation>
    <scope>NUCLEOTIDE SEQUENCE [LARGE SCALE GENOMIC DNA]</scope>
    <source>
        <strain evidence="2 3">SM41</strain>
    </source>
</reference>
<dbReference type="Pfam" id="PF07585">
    <property type="entry name" value="BBP7"/>
    <property type="match status" value="1"/>
</dbReference>
<keyword evidence="3" id="KW-1185">Reference proteome</keyword>
<name>M5U4K3_9BACT</name>
<dbReference type="AlphaFoldDB" id="M5U4K3"/>
<feature type="region of interest" description="Disordered" evidence="1">
    <location>
        <begin position="1"/>
        <end position="28"/>
    </location>
</feature>
<dbReference type="PATRIC" id="fig|1263870.3.peg.2327"/>
<evidence type="ECO:0000313" key="3">
    <source>
        <dbReference type="Proteomes" id="UP000011885"/>
    </source>
</evidence>
<organism evidence="2 3">
    <name type="scientific">Rhodopirellula sallentina SM41</name>
    <dbReference type="NCBI Taxonomy" id="1263870"/>
    <lineage>
        <taxon>Bacteria</taxon>
        <taxon>Pseudomonadati</taxon>
        <taxon>Planctomycetota</taxon>
        <taxon>Planctomycetia</taxon>
        <taxon>Pirellulales</taxon>
        <taxon>Pirellulaceae</taxon>
        <taxon>Rhodopirellula</taxon>
    </lineage>
</organism>
<dbReference type="OrthoDB" id="8212403at2"/>
<sequence>MTWQPLSIDGKSIDSDSTDLESDSTISGVSYDDGESELLFAEPQFTETLPGGETFGEEIIYEAGPHTPSDFACDCGSCDSCNHRSVMCGYWLRAEYLLWSLDGIDLPPLATTSPAGTAPEDTGILNQNGTSVLFGNSTELDSMRSGLRITLGWNGDRQGNGFEMSGMGIFQDEETFRSAASLLARPVIDTGVGGESAMLVSHPDFLSGNLNINVRNQLASFDVNRRQLLSARGNQRLDLLLGYRYGNLEEMLRIEQSSEYTAAQGAIIAGTTVDLFDDFQAENHFHGAQIGLHYQQRAAATTWDSYVKVGLGVNRAETTIRGQTTNTVPGGGTSTFEGGLLAQSTNIGDYDESTFMALPEIGFNLTTQIRHDMQFTIGYSMLYWSDAVRVDDAIDRTVSQYPPEDAAAVGRPDYSLETSSYIAHGLSIGAAFQY</sequence>
<evidence type="ECO:0000256" key="1">
    <source>
        <dbReference type="SAM" id="MobiDB-lite"/>
    </source>
</evidence>